<dbReference type="InParanoid" id="A0A1Z5RHC7"/>
<dbReference type="AlphaFoldDB" id="A0A1Z5RHC7"/>
<dbReference type="Proteomes" id="UP000000768">
    <property type="component" value="Chromosome 5"/>
</dbReference>
<proteinExistence type="predicted"/>
<evidence type="ECO:0000313" key="1">
    <source>
        <dbReference type="EMBL" id="OQU83163.1"/>
    </source>
</evidence>
<name>A0A1Z5RHC7_SORBI</name>
<accession>A0A1Z5RHC7</accession>
<dbReference type="EMBL" id="CM000764">
    <property type="protein sequence ID" value="OQU83163.1"/>
    <property type="molecule type" value="Genomic_DNA"/>
</dbReference>
<evidence type="ECO:0000313" key="2">
    <source>
        <dbReference type="Proteomes" id="UP000000768"/>
    </source>
</evidence>
<reference evidence="2" key="2">
    <citation type="journal article" date="2018" name="Plant J.">
        <title>The Sorghum bicolor reference genome: improved assembly, gene annotations, a transcriptome atlas, and signatures of genome organization.</title>
        <authorList>
            <person name="McCormick R.F."/>
            <person name="Truong S.K."/>
            <person name="Sreedasyam A."/>
            <person name="Jenkins J."/>
            <person name="Shu S."/>
            <person name="Sims D."/>
            <person name="Kennedy M."/>
            <person name="Amirebrahimi M."/>
            <person name="Weers B.D."/>
            <person name="McKinley B."/>
            <person name="Mattison A."/>
            <person name="Morishige D.T."/>
            <person name="Grimwood J."/>
            <person name="Schmutz J."/>
            <person name="Mullet J.E."/>
        </authorList>
    </citation>
    <scope>NUCLEOTIDE SEQUENCE [LARGE SCALE GENOMIC DNA]</scope>
    <source>
        <strain evidence="2">cv. BTx623</strain>
    </source>
</reference>
<gene>
    <name evidence="1" type="ORF">SORBI_3005G086801</name>
</gene>
<reference evidence="1 2" key="1">
    <citation type="journal article" date="2009" name="Nature">
        <title>The Sorghum bicolor genome and the diversification of grasses.</title>
        <authorList>
            <person name="Paterson A.H."/>
            <person name="Bowers J.E."/>
            <person name="Bruggmann R."/>
            <person name="Dubchak I."/>
            <person name="Grimwood J."/>
            <person name="Gundlach H."/>
            <person name="Haberer G."/>
            <person name="Hellsten U."/>
            <person name="Mitros T."/>
            <person name="Poliakov A."/>
            <person name="Schmutz J."/>
            <person name="Spannagl M."/>
            <person name="Tang H."/>
            <person name="Wang X."/>
            <person name="Wicker T."/>
            <person name="Bharti A.K."/>
            <person name="Chapman J."/>
            <person name="Feltus F.A."/>
            <person name="Gowik U."/>
            <person name="Grigoriev I.V."/>
            <person name="Lyons E."/>
            <person name="Maher C.A."/>
            <person name="Martis M."/>
            <person name="Narechania A."/>
            <person name="Otillar R.P."/>
            <person name="Penning B.W."/>
            <person name="Salamov A.A."/>
            <person name="Wang Y."/>
            <person name="Zhang L."/>
            <person name="Carpita N.C."/>
            <person name="Freeling M."/>
            <person name="Gingle A.R."/>
            <person name="Hash C.T."/>
            <person name="Keller B."/>
            <person name="Klein P."/>
            <person name="Kresovich S."/>
            <person name="McCann M.C."/>
            <person name="Ming R."/>
            <person name="Peterson D.G."/>
            <person name="Mehboob-ur-Rahman"/>
            <person name="Ware D."/>
            <person name="Westhoff P."/>
            <person name="Mayer K.F."/>
            <person name="Messing J."/>
            <person name="Rokhsar D.S."/>
        </authorList>
    </citation>
    <scope>NUCLEOTIDE SEQUENCE [LARGE SCALE GENOMIC DNA]</scope>
    <source>
        <strain evidence="2">cv. BTx623</strain>
    </source>
</reference>
<keyword evidence="2" id="KW-1185">Reference proteome</keyword>
<sequence length="63" mass="7102">MRNEPNHTVFEENITYASKVPLKRNTDLCLACAGPHVLEQVTNWSSCGYSLLQYRLCAVTLSD</sequence>
<dbReference type="Gramene" id="OQU83163">
    <property type="protein sequence ID" value="OQU83163"/>
    <property type="gene ID" value="SORBI_3005G086801"/>
</dbReference>
<organism evidence="1 2">
    <name type="scientific">Sorghum bicolor</name>
    <name type="common">Sorghum</name>
    <name type="synonym">Sorghum vulgare</name>
    <dbReference type="NCBI Taxonomy" id="4558"/>
    <lineage>
        <taxon>Eukaryota</taxon>
        <taxon>Viridiplantae</taxon>
        <taxon>Streptophyta</taxon>
        <taxon>Embryophyta</taxon>
        <taxon>Tracheophyta</taxon>
        <taxon>Spermatophyta</taxon>
        <taxon>Magnoliopsida</taxon>
        <taxon>Liliopsida</taxon>
        <taxon>Poales</taxon>
        <taxon>Poaceae</taxon>
        <taxon>PACMAD clade</taxon>
        <taxon>Panicoideae</taxon>
        <taxon>Andropogonodae</taxon>
        <taxon>Andropogoneae</taxon>
        <taxon>Sorghinae</taxon>
        <taxon>Sorghum</taxon>
    </lineage>
</organism>
<protein>
    <submittedName>
        <fullName evidence="1">Uncharacterized protein</fullName>
    </submittedName>
</protein>